<dbReference type="Proteomes" id="UP000199137">
    <property type="component" value="Unassembled WGS sequence"/>
</dbReference>
<sequence>MRAARVALTVLLGLGLAGYSAWLLEFFMQTGVSLTEQPVWDLFYAQPVFSVATGLGGLAFFFTGPALMRLAPARWSGRLTSVSVSAFGIMLMVYAWVPETVVTPNLLSAAVAVGALSLVFWWPPGWRACAVGCLVAVLVAWALVVVSTLAGHLEGVFTRVQLVVHAVQVVIGGAYVVQTPVPVSGRKLSVAGAMLRSTRHRK</sequence>
<dbReference type="STRING" id="112413.SAMN05421854_11812"/>
<keyword evidence="1" id="KW-1133">Transmembrane helix</keyword>
<evidence type="ECO:0000313" key="2">
    <source>
        <dbReference type="EMBL" id="SFQ65623.1"/>
    </source>
</evidence>
<evidence type="ECO:0000256" key="1">
    <source>
        <dbReference type="SAM" id="Phobius"/>
    </source>
</evidence>
<dbReference type="EMBL" id="FOWC01000018">
    <property type="protein sequence ID" value="SFQ65623.1"/>
    <property type="molecule type" value="Genomic_DNA"/>
</dbReference>
<feature type="transmembrane region" description="Helical" evidence="1">
    <location>
        <begin position="156"/>
        <end position="177"/>
    </location>
</feature>
<dbReference type="RefSeq" id="WP_093576682.1">
    <property type="nucleotide sequence ID" value="NZ_FOWC01000018.1"/>
</dbReference>
<feature type="transmembrane region" description="Helical" evidence="1">
    <location>
        <begin position="79"/>
        <end position="97"/>
    </location>
</feature>
<accession>A0A1I6AAH4</accession>
<keyword evidence="1" id="KW-0812">Transmembrane</keyword>
<feature type="transmembrane region" description="Helical" evidence="1">
    <location>
        <begin position="103"/>
        <end position="122"/>
    </location>
</feature>
<evidence type="ECO:0008006" key="4">
    <source>
        <dbReference type="Google" id="ProtNLM"/>
    </source>
</evidence>
<gene>
    <name evidence="2" type="ORF">SAMN05421854_11812</name>
</gene>
<feature type="transmembrane region" description="Helical" evidence="1">
    <location>
        <begin position="44"/>
        <end position="67"/>
    </location>
</feature>
<proteinExistence type="predicted"/>
<keyword evidence="1" id="KW-0472">Membrane</keyword>
<name>A0A1I6AAH4_9PSEU</name>
<feature type="transmembrane region" description="Helical" evidence="1">
    <location>
        <begin position="129"/>
        <end position="150"/>
    </location>
</feature>
<dbReference type="AlphaFoldDB" id="A0A1I6AAH4"/>
<dbReference type="OrthoDB" id="3406108at2"/>
<reference evidence="2 3" key="1">
    <citation type="submission" date="2016-10" db="EMBL/GenBank/DDBJ databases">
        <authorList>
            <person name="de Groot N.N."/>
        </authorList>
    </citation>
    <scope>NUCLEOTIDE SEQUENCE [LARGE SCALE GENOMIC DNA]</scope>
    <source>
        <strain evidence="2 3">DSM 44637</strain>
    </source>
</reference>
<evidence type="ECO:0000313" key="3">
    <source>
        <dbReference type="Proteomes" id="UP000199137"/>
    </source>
</evidence>
<protein>
    <recommendedName>
        <fullName evidence="4">DUF998 domain-containing protein</fullName>
    </recommendedName>
</protein>
<organism evidence="2 3">
    <name type="scientific">Amycolatopsis rubida</name>
    <dbReference type="NCBI Taxonomy" id="112413"/>
    <lineage>
        <taxon>Bacteria</taxon>
        <taxon>Bacillati</taxon>
        <taxon>Actinomycetota</taxon>
        <taxon>Actinomycetes</taxon>
        <taxon>Pseudonocardiales</taxon>
        <taxon>Pseudonocardiaceae</taxon>
        <taxon>Amycolatopsis</taxon>
    </lineage>
</organism>